<dbReference type="OrthoDB" id="6379939at2759"/>
<organism evidence="3 4">
    <name type="scientific">Daphnia magna</name>
    <dbReference type="NCBI Taxonomy" id="35525"/>
    <lineage>
        <taxon>Eukaryota</taxon>
        <taxon>Metazoa</taxon>
        <taxon>Ecdysozoa</taxon>
        <taxon>Arthropoda</taxon>
        <taxon>Crustacea</taxon>
        <taxon>Branchiopoda</taxon>
        <taxon>Diplostraca</taxon>
        <taxon>Cladocera</taxon>
        <taxon>Anomopoda</taxon>
        <taxon>Daphniidae</taxon>
        <taxon>Daphnia</taxon>
    </lineage>
</organism>
<sequence>MPFKTKQNPRTYQYLIAPSQTWAPIEGKWEALAIAPNYQECEYMSRSPYWSTIVNTVLPDQPELPDDDEIFPGAPPNHESTSASSADGSPQPPVPLSPLIFIPPTSITTNKDIQTLSRLIADYNAIHDARQRHALQLADGKPPFLPLPRPFQIPAMHRIASPELVVSLNQAMECCAVTLTTHLIDAEEGALKQILAEVALITVHKPKRPDTNIFAGRPIMASIGSIFKSLDVYLAILTAPLLPKIPFSLMDTAGLINEVSKLTNLPSQAFLFSADVESLYPSIPWEEGLRASKIVYEKNFEFLCNWCVKNHLLPPPRPFFSEKILRTILENNVFHFQNASWYHQLKGTAMGCSMSVYFANCTMYQRTICILPPLSPPNLLYLGRYIDDLIGVWIGPPGLITAIFAPVIDDDIRLTYVLGGKIIEALDLTLALEPDGSISTRLYKKPLEGTQFIHWKSNHTSATKNSIPYAQLLRLKRNCTFQKDFLNEAKILWDRFRCRGYPQRVLQKAMEQANKKTRESLLKNQPLTEALGMMFAVDGSPVTVGGFCRGCAGVMFAVDGSPVTVGGFCRGCAGVTKTVEGSPMNGGGFCTGCVGVMRTVRFLRMN</sequence>
<feature type="region of interest" description="Disordered" evidence="1">
    <location>
        <begin position="61"/>
        <end position="94"/>
    </location>
</feature>
<evidence type="ECO:0000313" key="4">
    <source>
        <dbReference type="Proteomes" id="UP000076858"/>
    </source>
</evidence>
<dbReference type="PANTHER" id="PTHR21301:SF12">
    <property type="match status" value="1"/>
</dbReference>
<gene>
    <name evidence="3" type="ORF">APZ42_012704</name>
</gene>
<feature type="domain" description="Helix-turn-helix" evidence="2">
    <location>
        <begin position="451"/>
        <end position="509"/>
    </location>
</feature>
<evidence type="ECO:0000313" key="3">
    <source>
        <dbReference type="EMBL" id="KZS20571.1"/>
    </source>
</evidence>
<feature type="compositionally biased region" description="Polar residues" evidence="1">
    <location>
        <begin position="78"/>
        <end position="88"/>
    </location>
</feature>
<dbReference type="InterPro" id="IPR058912">
    <property type="entry name" value="HTH_animal"/>
</dbReference>
<protein>
    <recommendedName>
        <fullName evidence="2">Helix-turn-helix domain-containing protein</fullName>
    </recommendedName>
</protein>
<dbReference type="Pfam" id="PF26215">
    <property type="entry name" value="HTH_animal"/>
    <property type="match status" value="1"/>
</dbReference>
<reference evidence="3 4" key="1">
    <citation type="submission" date="2016-03" db="EMBL/GenBank/DDBJ databases">
        <title>EvidentialGene: Evidence-directed Construction of Genes on Genomes.</title>
        <authorList>
            <person name="Gilbert D.G."/>
            <person name="Choi J.-H."/>
            <person name="Mockaitis K."/>
            <person name="Colbourne J."/>
            <person name="Pfrender M."/>
        </authorList>
    </citation>
    <scope>NUCLEOTIDE SEQUENCE [LARGE SCALE GENOMIC DNA]</scope>
    <source>
        <strain evidence="3 4">Xinb3</strain>
        <tissue evidence="3">Complete organism</tissue>
    </source>
</reference>
<name>A0A162RJX0_9CRUS</name>
<evidence type="ECO:0000259" key="2">
    <source>
        <dbReference type="Pfam" id="PF26215"/>
    </source>
</evidence>
<accession>A0A162RJX0</accession>
<keyword evidence="4" id="KW-1185">Reference proteome</keyword>
<dbReference type="AlphaFoldDB" id="A0A162RJX0"/>
<dbReference type="PANTHER" id="PTHR21301">
    <property type="entry name" value="REVERSE TRANSCRIPTASE"/>
    <property type="match status" value="1"/>
</dbReference>
<evidence type="ECO:0000256" key="1">
    <source>
        <dbReference type="SAM" id="MobiDB-lite"/>
    </source>
</evidence>
<proteinExistence type="predicted"/>
<dbReference type="Proteomes" id="UP000076858">
    <property type="component" value="Unassembled WGS sequence"/>
</dbReference>
<comment type="caution">
    <text evidence="3">The sequence shown here is derived from an EMBL/GenBank/DDBJ whole genome shotgun (WGS) entry which is preliminary data.</text>
</comment>
<dbReference type="EMBL" id="LRGB01000147">
    <property type="protein sequence ID" value="KZS20571.1"/>
    <property type="molecule type" value="Genomic_DNA"/>
</dbReference>